<organism evidence="8 9">
    <name type="scientific">Niveibacterium umoris</name>
    <dbReference type="NCBI Taxonomy" id="1193620"/>
    <lineage>
        <taxon>Bacteria</taxon>
        <taxon>Pseudomonadati</taxon>
        <taxon>Pseudomonadota</taxon>
        <taxon>Betaproteobacteria</taxon>
        <taxon>Rhodocyclales</taxon>
        <taxon>Rhodocyclaceae</taxon>
        <taxon>Niveibacterium</taxon>
    </lineage>
</organism>
<dbReference type="Pfam" id="PF13861">
    <property type="entry name" value="FLgD_tudor"/>
    <property type="match status" value="1"/>
</dbReference>
<dbReference type="InterPro" id="IPR025963">
    <property type="entry name" value="FLgD_Tudor"/>
</dbReference>
<comment type="function">
    <text evidence="4 5">Required for flagellar hook formation. May act as a scaffolding protein.</text>
</comment>
<proteinExistence type="inferred from homology"/>
<evidence type="ECO:0000313" key="9">
    <source>
        <dbReference type="Proteomes" id="UP000561045"/>
    </source>
</evidence>
<dbReference type="Proteomes" id="UP000561045">
    <property type="component" value="Unassembled WGS sequence"/>
</dbReference>
<evidence type="ECO:0000259" key="7">
    <source>
        <dbReference type="Pfam" id="PF13861"/>
    </source>
</evidence>
<protein>
    <recommendedName>
        <fullName evidence="2 5">Basal-body rod modification protein FlgD</fullName>
    </recommendedName>
</protein>
<dbReference type="Gene3D" id="2.30.30.910">
    <property type="match status" value="1"/>
</dbReference>
<keyword evidence="3 5" id="KW-1005">Bacterial flagellum biogenesis</keyword>
<evidence type="ECO:0000256" key="5">
    <source>
        <dbReference type="RuleBase" id="RU362076"/>
    </source>
</evidence>
<feature type="domain" description="FlgD Tudor-like" evidence="7">
    <location>
        <begin position="97"/>
        <end position="230"/>
    </location>
</feature>
<evidence type="ECO:0000259" key="6">
    <source>
        <dbReference type="Pfam" id="PF13860"/>
    </source>
</evidence>
<comment type="similarity">
    <text evidence="1 5">Belongs to the FlgD family.</text>
</comment>
<keyword evidence="8" id="KW-0966">Cell projection</keyword>
<evidence type="ECO:0000256" key="3">
    <source>
        <dbReference type="ARBA" id="ARBA00022795"/>
    </source>
</evidence>
<name>A0A840BC65_9RHOO</name>
<evidence type="ECO:0000313" key="8">
    <source>
        <dbReference type="EMBL" id="MBB4011131.1"/>
    </source>
</evidence>
<dbReference type="GO" id="GO:0044781">
    <property type="term" value="P:bacterial-type flagellum organization"/>
    <property type="evidence" value="ECO:0007669"/>
    <property type="project" value="UniProtKB-UniRule"/>
</dbReference>
<keyword evidence="8" id="KW-0282">Flagellum</keyword>
<dbReference type="Gene3D" id="2.60.40.4070">
    <property type="match status" value="1"/>
</dbReference>
<dbReference type="Pfam" id="PF03963">
    <property type="entry name" value="FlgD"/>
    <property type="match status" value="1"/>
</dbReference>
<dbReference type="InterPro" id="IPR025965">
    <property type="entry name" value="FlgD/Vpr_Ig-like"/>
</dbReference>
<dbReference type="EMBL" id="JACIET010000001">
    <property type="protein sequence ID" value="MBB4011131.1"/>
    <property type="molecule type" value="Genomic_DNA"/>
</dbReference>
<keyword evidence="8" id="KW-0969">Cilium</keyword>
<evidence type="ECO:0000256" key="4">
    <source>
        <dbReference type="ARBA" id="ARBA00024746"/>
    </source>
</evidence>
<dbReference type="RefSeq" id="WP_221229478.1">
    <property type="nucleotide sequence ID" value="NZ_BAABLE010000011.1"/>
</dbReference>
<keyword evidence="9" id="KW-1185">Reference proteome</keyword>
<evidence type="ECO:0000256" key="1">
    <source>
        <dbReference type="ARBA" id="ARBA00010577"/>
    </source>
</evidence>
<feature type="domain" description="FlgD/Vpr Ig-like" evidence="6">
    <location>
        <begin position="120"/>
        <end position="190"/>
    </location>
</feature>
<dbReference type="AlphaFoldDB" id="A0A840BC65"/>
<sequence>MFVSSASSTSSGAGVVSQDLLDSINGKSKSKTASGDASPVSQDHFLQMLTTQLKNQDPMNPMDNAQMTSQLAQISTVDGLTKVNATLQTMLSAFQADQTMQAAAMVGRGVLVDGKGLQLYNGQALGGVDLSGAADKVKVSIVDSSGLEVANLDLGAMDAGSHVFTWDGKTSAGADAASGMYSVKVSAVQGDKSVTATALQLGTVSSVVSGAQGAQIEVGKLGMFSMSDIKRILS</sequence>
<evidence type="ECO:0000256" key="2">
    <source>
        <dbReference type="ARBA" id="ARBA00016013"/>
    </source>
</evidence>
<reference evidence="8 9" key="1">
    <citation type="submission" date="2020-08" db="EMBL/GenBank/DDBJ databases">
        <title>Genomic Encyclopedia of Type Strains, Phase IV (KMG-IV): sequencing the most valuable type-strain genomes for metagenomic binning, comparative biology and taxonomic classification.</title>
        <authorList>
            <person name="Goeker M."/>
        </authorList>
    </citation>
    <scope>NUCLEOTIDE SEQUENCE [LARGE SCALE GENOMIC DNA]</scope>
    <source>
        <strain evidence="8 9">DSM 106739</strain>
    </source>
</reference>
<dbReference type="Pfam" id="PF13860">
    <property type="entry name" value="FlgD_ig"/>
    <property type="match status" value="1"/>
</dbReference>
<accession>A0A840BC65</accession>
<gene>
    <name evidence="8" type="ORF">GGR36_000439</name>
</gene>
<comment type="caution">
    <text evidence="8">The sequence shown here is derived from an EMBL/GenBank/DDBJ whole genome shotgun (WGS) entry which is preliminary data.</text>
</comment>
<dbReference type="InterPro" id="IPR005648">
    <property type="entry name" value="FlgD"/>
</dbReference>